<reference evidence="5 6" key="1">
    <citation type="submission" date="2024-11" db="EMBL/GenBank/DDBJ databases">
        <title>Using genomics to understand microbial adaptation to soil warming.</title>
        <authorList>
            <person name="Deangelis K.M. PhD."/>
        </authorList>
    </citation>
    <scope>NUCLEOTIDE SEQUENCE [LARGE SCALE GENOMIC DNA]</scope>
    <source>
        <strain evidence="5 6">GAS97</strain>
    </source>
</reference>
<proteinExistence type="predicted"/>
<feature type="domain" description="6-phosphogluconate dehydrogenase NADP-binding" evidence="3">
    <location>
        <begin position="5"/>
        <end position="161"/>
    </location>
</feature>
<evidence type="ECO:0000313" key="6">
    <source>
        <dbReference type="Proteomes" id="UP001620514"/>
    </source>
</evidence>
<dbReference type="InterPro" id="IPR036291">
    <property type="entry name" value="NAD(P)-bd_dom_sf"/>
</dbReference>
<dbReference type="SUPFAM" id="SSF51735">
    <property type="entry name" value="NAD(P)-binding Rossmann-fold domains"/>
    <property type="match status" value="1"/>
</dbReference>
<dbReference type="Gene3D" id="1.10.1040.10">
    <property type="entry name" value="N-(1-d-carboxylethyl)-l-norvaline Dehydrogenase, domain 2"/>
    <property type="match status" value="1"/>
</dbReference>
<keyword evidence="6" id="KW-1185">Reference proteome</keyword>
<dbReference type="GO" id="GO:0008442">
    <property type="term" value="F:3-hydroxyisobutyrate dehydrogenase activity"/>
    <property type="evidence" value="ECO:0007669"/>
    <property type="project" value="UniProtKB-EC"/>
</dbReference>
<evidence type="ECO:0000259" key="4">
    <source>
        <dbReference type="Pfam" id="PF14833"/>
    </source>
</evidence>
<feature type="domain" description="3-hydroxyisobutyrate dehydrogenase-like NAD-binding" evidence="4">
    <location>
        <begin position="164"/>
        <end position="255"/>
    </location>
</feature>
<dbReference type="SUPFAM" id="SSF48179">
    <property type="entry name" value="6-phosphogluconate dehydrogenase C-terminal domain-like"/>
    <property type="match status" value="1"/>
</dbReference>
<organism evidence="5 6">
    <name type="scientific">Caballeronia udeis</name>
    <dbReference type="NCBI Taxonomy" id="1232866"/>
    <lineage>
        <taxon>Bacteria</taxon>
        <taxon>Pseudomonadati</taxon>
        <taxon>Pseudomonadota</taxon>
        <taxon>Betaproteobacteria</taxon>
        <taxon>Burkholderiales</taxon>
        <taxon>Burkholderiaceae</taxon>
        <taxon>Caballeronia</taxon>
    </lineage>
</organism>
<dbReference type="InterPro" id="IPR006115">
    <property type="entry name" value="6PGDH_NADP-bd"/>
</dbReference>
<keyword evidence="1 5" id="KW-0560">Oxidoreductase</keyword>
<protein>
    <submittedName>
        <fullName evidence="5">3-hydroxyisobutyrate dehydrogenase</fullName>
        <ecNumber evidence="5">1.1.1.31</ecNumber>
    </submittedName>
</protein>
<dbReference type="InterPro" id="IPR029154">
    <property type="entry name" value="HIBADH-like_NADP-bd"/>
</dbReference>
<accession>A0ABW8MIN6</accession>
<comment type="caution">
    <text evidence="5">The sequence shown here is derived from an EMBL/GenBank/DDBJ whole genome shotgun (WGS) entry which is preliminary data.</text>
</comment>
<evidence type="ECO:0000313" key="5">
    <source>
        <dbReference type="EMBL" id="MFK4443535.1"/>
    </source>
</evidence>
<dbReference type="Pfam" id="PF14833">
    <property type="entry name" value="NAD_binding_11"/>
    <property type="match status" value="1"/>
</dbReference>
<name>A0ABW8MIN6_9BURK</name>
<evidence type="ECO:0000256" key="2">
    <source>
        <dbReference type="ARBA" id="ARBA00023027"/>
    </source>
</evidence>
<dbReference type="Proteomes" id="UP001620514">
    <property type="component" value="Unassembled WGS sequence"/>
</dbReference>
<dbReference type="InterPro" id="IPR015815">
    <property type="entry name" value="HIBADH-related"/>
</dbReference>
<dbReference type="Gene3D" id="3.40.50.720">
    <property type="entry name" value="NAD(P)-binding Rossmann-like Domain"/>
    <property type="match status" value="1"/>
</dbReference>
<dbReference type="PIRSF" id="PIRSF000103">
    <property type="entry name" value="HIBADH"/>
    <property type="match status" value="1"/>
</dbReference>
<evidence type="ECO:0000259" key="3">
    <source>
        <dbReference type="Pfam" id="PF03446"/>
    </source>
</evidence>
<evidence type="ECO:0000256" key="1">
    <source>
        <dbReference type="ARBA" id="ARBA00023002"/>
    </source>
</evidence>
<dbReference type="InterPro" id="IPR008927">
    <property type="entry name" value="6-PGluconate_DH-like_C_sf"/>
</dbReference>
<dbReference type="InterPro" id="IPR013328">
    <property type="entry name" value="6PGD_dom2"/>
</dbReference>
<dbReference type="EC" id="1.1.1.31" evidence="5"/>
<keyword evidence="2" id="KW-0520">NAD</keyword>
<dbReference type="Pfam" id="PF03446">
    <property type="entry name" value="NAD_binding_2"/>
    <property type="match status" value="1"/>
</dbReference>
<dbReference type="PANTHER" id="PTHR22981">
    <property type="entry name" value="3-HYDROXYISOBUTYRATE DEHYDROGENASE-RELATED"/>
    <property type="match status" value="1"/>
</dbReference>
<dbReference type="EMBL" id="JBIYDN010000010">
    <property type="protein sequence ID" value="MFK4443535.1"/>
    <property type="molecule type" value="Genomic_DNA"/>
</dbReference>
<dbReference type="PANTHER" id="PTHR22981:SF7">
    <property type="entry name" value="3-HYDROXYISOBUTYRATE DEHYDROGENASE, MITOCHONDRIAL"/>
    <property type="match status" value="1"/>
</dbReference>
<gene>
    <name evidence="5" type="ORF">ABH943_003557</name>
</gene>
<sequence>MNTQRIGFIGLGNMGGRMTRRLVEAGIEVLGFDAEPERALAAGARAAASIAEVTRLADVVLLSLPDSKVVEAVVEGTDGIIASCREGQTVIDLSTAAASSTIRLNALFKQRGVQYIDSGISGGVAAAEKGTLTLMVGGDAAAIDAIQWVFKPIATKVITMGESGAGHTTKLLNNFLNAVSLSATAEVMVAGKKAGLDLHRLLDVLNSSSGVNFATQNRFPKIVDGDYLEGGLTSKLMTKDVVLYIDRVRELGVSSLNSSGPLASFGLATALGYGDVISNRVVDAIGDVSGGVRLKDTRNSSTGEQ</sequence>
<dbReference type="RefSeq" id="WP_404608259.1">
    <property type="nucleotide sequence ID" value="NZ_JBIYDN010000010.1"/>
</dbReference>